<organism evidence="2 3">
    <name type="scientific">Fistulina hepatica ATCC 64428</name>
    <dbReference type="NCBI Taxonomy" id="1128425"/>
    <lineage>
        <taxon>Eukaryota</taxon>
        <taxon>Fungi</taxon>
        <taxon>Dikarya</taxon>
        <taxon>Basidiomycota</taxon>
        <taxon>Agaricomycotina</taxon>
        <taxon>Agaricomycetes</taxon>
        <taxon>Agaricomycetidae</taxon>
        <taxon>Agaricales</taxon>
        <taxon>Fistulinaceae</taxon>
        <taxon>Fistulina</taxon>
    </lineage>
</organism>
<accession>A0A0D7AJZ1</accession>
<name>A0A0D7AJZ1_9AGAR</name>
<sequence>MADELERRRAYHHARYHRPNYGFTARPEWQENPDPRWKDRLIWLFAVSALVVGALPGLFITGAQDRHKAAAENLRDARASARLIGEQRRRAIQNRADQILADKSSTQ</sequence>
<dbReference type="EMBL" id="KN881647">
    <property type="protein sequence ID" value="KIY51892.1"/>
    <property type="molecule type" value="Genomic_DNA"/>
</dbReference>
<gene>
    <name evidence="2" type="ORF">FISHEDRAFT_56360</name>
</gene>
<keyword evidence="1" id="KW-0472">Membrane</keyword>
<feature type="transmembrane region" description="Helical" evidence="1">
    <location>
        <begin position="41"/>
        <end position="60"/>
    </location>
</feature>
<evidence type="ECO:0000313" key="3">
    <source>
        <dbReference type="Proteomes" id="UP000054144"/>
    </source>
</evidence>
<evidence type="ECO:0000256" key="1">
    <source>
        <dbReference type="SAM" id="Phobius"/>
    </source>
</evidence>
<keyword evidence="1" id="KW-1133">Transmembrane helix</keyword>
<reference evidence="2 3" key="1">
    <citation type="journal article" date="2015" name="Fungal Genet. Biol.">
        <title>Evolution of novel wood decay mechanisms in Agaricales revealed by the genome sequences of Fistulina hepatica and Cylindrobasidium torrendii.</title>
        <authorList>
            <person name="Floudas D."/>
            <person name="Held B.W."/>
            <person name="Riley R."/>
            <person name="Nagy L.G."/>
            <person name="Koehler G."/>
            <person name="Ransdell A.S."/>
            <person name="Younus H."/>
            <person name="Chow J."/>
            <person name="Chiniquy J."/>
            <person name="Lipzen A."/>
            <person name="Tritt A."/>
            <person name="Sun H."/>
            <person name="Haridas S."/>
            <person name="LaButti K."/>
            <person name="Ohm R.A."/>
            <person name="Kues U."/>
            <person name="Blanchette R.A."/>
            <person name="Grigoriev I.V."/>
            <person name="Minto R.E."/>
            <person name="Hibbett D.S."/>
        </authorList>
    </citation>
    <scope>NUCLEOTIDE SEQUENCE [LARGE SCALE GENOMIC DNA]</scope>
    <source>
        <strain evidence="2 3">ATCC 64428</strain>
    </source>
</reference>
<protein>
    <submittedName>
        <fullName evidence="2">Uncharacterized protein</fullName>
    </submittedName>
</protein>
<keyword evidence="3" id="KW-1185">Reference proteome</keyword>
<dbReference type="Proteomes" id="UP000054144">
    <property type="component" value="Unassembled WGS sequence"/>
</dbReference>
<keyword evidence="1" id="KW-0812">Transmembrane</keyword>
<evidence type="ECO:0000313" key="2">
    <source>
        <dbReference type="EMBL" id="KIY51892.1"/>
    </source>
</evidence>
<dbReference type="AlphaFoldDB" id="A0A0D7AJZ1"/>
<proteinExistence type="predicted"/>